<evidence type="ECO:0000313" key="2">
    <source>
        <dbReference type="Proteomes" id="UP001160148"/>
    </source>
</evidence>
<sequence>MLPEKSGYWTIPEFPTAFRGVLDRIGQSPEFYTSSCFAHEHWITSESHNIRLDKAINSTLDFTQWGRAHPHTSKFPGISKCVWIDTSYMVIYKFSLN</sequence>
<evidence type="ECO:0000313" key="1">
    <source>
        <dbReference type="EMBL" id="CAI6360015.1"/>
    </source>
</evidence>
<dbReference type="Proteomes" id="UP001160148">
    <property type="component" value="Unassembled WGS sequence"/>
</dbReference>
<name>A0AAV0WVB9_9HEMI</name>
<dbReference type="EMBL" id="CARXXK010000002">
    <property type="protein sequence ID" value="CAI6360015.1"/>
    <property type="molecule type" value="Genomic_DNA"/>
</dbReference>
<protein>
    <submittedName>
        <fullName evidence="1">Uncharacterized protein</fullName>
    </submittedName>
</protein>
<accession>A0AAV0WVB9</accession>
<comment type="caution">
    <text evidence="1">The sequence shown here is derived from an EMBL/GenBank/DDBJ whole genome shotgun (WGS) entry which is preliminary data.</text>
</comment>
<dbReference type="AlphaFoldDB" id="A0AAV0WVB9"/>
<gene>
    <name evidence="1" type="ORF">MEUPH1_LOCUS15361</name>
</gene>
<reference evidence="1 2" key="1">
    <citation type="submission" date="2023-01" db="EMBL/GenBank/DDBJ databases">
        <authorList>
            <person name="Whitehead M."/>
        </authorList>
    </citation>
    <scope>NUCLEOTIDE SEQUENCE [LARGE SCALE GENOMIC DNA]</scope>
</reference>
<proteinExistence type="predicted"/>
<organism evidence="1 2">
    <name type="scientific">Macrosiphum euphorbiae</name>
    <name type="common">potato aphid</name>
    <dbReference type="NCBI Taxonomy" id="13131"/>
    <lineage>
        <taxon>Eukaryota</taxon>
        <taxon>Metazoa</taxon>
        <taxon>Ecdysozoa</taxon>
        <taxon>Arthropoda</taxon>
        <taxon>Hexapoda</taxon>
        <taxon>Insecta</taxon>
        <taxon>Pterygota</taxon>
        <taxon>Neoptera</taxon>
        <taxon>Paraneoptera</taxon>
        <taxon>Hemiptera</taxon>
        <taxon>Sternorrhyncha</taxon>
        <taxon>Aphidomorpha</taxon>
        <taxon>Aphidoidea</taxon>
        <taxon>Aphididae</taxon>
        <taxon>Macrosiphini</taxon>
        <taxon>Macrosiphum</taxon>
    </lineage>
</organism>
<keyword evidence="2" id="KW-1185">Reference proteome</keyword>